<evidence type="ECO:0000313" key="10">
    <source>
        <dbReference type="Proteomes" id="UP000244803"/>
    </source>
</evidence>
<evidence type="ECO:0000256" key="1">
    <source>
        <dbReference type="ARBA" id="ARBA00004477"/>
    </source>
</evidence>
<dbReference type="Pfam" id="PF08285">
    <property type="entry name" value="DPM3"/>
    <property type="match status" value="1"/>
</dbReference>
<accession>A0A976SKY9</accession>
<evidence type="ECO:0000256" key="4">
    <source>
        <dbReference type="ARBA" id="ARBA00022824"/>
    </source>
</evidence>
<evidence type="ECO:0000256" key="5">
    <source>
        <dbReference type="ARBA" id="ARBA00022989"/>
    </source>
</evidence>
<sequence length="102" mass="11854">MMSSGKLILLSTVVYISYIYFLYLNNLRKLLYISTLAVFIFLLFIAFFSIISIAGGVILFNNYPDAYNELQEELKEAEADLKRLGFSFTEFDIKLKRHSFSQ</sequence>
<name>A0A976SKY9_THEOR</name>
<evidence type="ECO:0000256" key="6">
    <source>
        <dbReference type="ARBA" id="ARBA00023136"/>
    </source>
</evidence>
<proteinExistence type="inferred from homology"/>
<comment type="similarity">
    <text evidence="2 7">Belongs to the DPM3 family.</text>
</comment>
<feature type="coiled-coil region" evidence="8">
    <location>
        <begin position="60"/>
        <end position="87"/>
    </location>
</feature>
<comment type="function">
    <text evidence="7">Stabilizer subunit of the dolichol-phosphate mannose (DPM) synthase complex; tethers catalytic subunit to the ER.</text>
</comment>
<comment type="pathway">
    <text evidence="7">Protein modification; protein glycosylation.</text>
</comment>
<gene>
    <name evidence="9" type="ORF">MACJ_004010</name>
</gene>
<dbReference type="Proteomes" id="UP000244803">
    <property type="component" value="Chromosome 4"/>
</dbReference>
<evidence type="ECO:0000256" key="3">
    <source>
        <dbReference type="ARBA" id="ARBA00022692"/>
    </source>
</evidence>
<keyword evidence="5 7" id="KW-1133">Transmembrane helix</keyword>
<dbReference type="AlphaFoldDB" id="A0A976SKY9"/>
<evidence type="ECO:0000256" key="8">
    <source>
        <dbReference type="SAM" id="Coils"/>
    </source>
</evidence>
<organism evidence="9 10">
    <name type="scientific">Theileria orientalis</name>
    <dbReference type="NCBI Taxonomy" id="68886"/>
    <lineage>
        <taxon>Eukaryota</taxon>
        <taxon>Sar</taxon>
        <taxon>Alveolata</taxon>
        <taxon>Apicomplexa</taxon>
        <taxon>Aconoidasida</taxon>
        <taxon>Piroplasmida</taxon>
        <taxon>Theileriidae</taxon>
        <taxon>Theileria</taxon>
    </lineage>
</organism>
<comment type="subcellular location">
    <subcellularLocation>
        <location evidence="1 7">Endoplasmic reticulum membrane</location>
        <topology evidence="1 7">Multi-pass membrane protein</topology>
    </subcellularLocation>
</comment>
<feature type="transmembrane region" description="Helical" evidence="7">
    <location>
        <begin position="7"/>
        <end position="24"/>
    </location>
</feature>
<reference evidence="9" key="1">
    <citation type="submission" date="2022-07" db="EMBL/GenBank/DDBJ databases">
        <title>Evaluation of T. orientalis genome assembly methods using nanopore sequencing and analysis of variation between genomes.</title>
        <authorList>
            <person name="Yam J."/>
            <person name="Micallef M.L."/>
            <person name="Liu M."/>
            <person name="Djordjevic S.P."/>
            <person name="Bogema D.R."/>
            <person name="Jenkins C."/>
        </authorList>
    </citation>
    <scope>NUCLEOTIDE SEQUENCE</scope>
    <source>
        <strain evidence="9">Fish Creek</strain>
    </source>
</reference>
<evidence type="ECO:0000256" key="2">
    <source>
        <dbReference type="ARBA" id="ARBA00010430"/>
    </source>
</evidence>
<protein>
    <recommendedName>
        <fullName evidence="7">Dolichol-phosphate mannosyltransferase subunit 3</fullName>
    </recommendedName>
</protein>
<feature type="transmembrane region" description="Helical" evidence="7">
    <location>
        <begin position="30"/>
        <end position="60"/>
    </location>
</feature>
<keyword evidence="6 7" id="KW-0472">Membrane</keyword>
<keyword evidence="8" id="KW-0175">Coiled coil</keyword>
<comment type="subunit">
    <text evidence="7">Component of the dolichol-phosphate mannose (DPM) synthase complex.</text>
</comment>
<evidence type="ECO:0000313" key="9">
    <source>
        <dbReference type="EMBL" id="UVC54463.1"/>
    </source>
</evidence>
<keyword evidence="3 7" id="KW-0812">Transmembrane</keyword>
<keyword evidence="4 7" id="KW-0256">Endoplasmic reticulum</keyword>
<dbReference type="InterPro" id="IPR013174">
    <property type="entry name" value="DPM3"/>
</dbReference>
<dbReference type="GO" id="GO:0005789">
    <property type="term" value="C:endoplasmic reticulum membrane"/>
    <property type="evidence" value="ECO:0007669"/>
    <property type="project" value="UniProtKB-SubCell"/>
</dbReference>
<evidence type="ECO:0000256" key="7">
    <source>
        <dbReference type="RuleBase" id="RU365085"/>
    </source>
</evidence>
<dbReference type="EMBL" id="CP056067">
    <property type="protein sequence ID" value="UVC54463.1"/>
    <property type="molecule type" value="Genomic_DNA"/>
</dbReference>